<proteinExistence type="predicted"/>
<protein>
    <submittedName>
        <fullName evidence="1">Uncharacterized protein</fullName>
    </submittedName>
</protein>
<organism evidence="1 2">
    <name type="scientific">Ligilactobacillus acidipiscis</name>
    <dbReference type="NCBI Taxonomy" id="89059"/>
    <lineage>
        <taxon>Bacteria</taxon>
        <taxon>Bacillati</taxon>
        <taxon>Bacillota</taxon>
        <taxon>Bacilli</taxon>
        <taxon>Lactobacillales</taxon>
        <taxon>Lactobacillaceae</taxon>
        <taxon>Ligilactobacillus</taxon>
    </lineage>
</organism>
<dbReference type="AlphaFoldDB" id="A0A921K1S7"/>
<name>A0A921K1S7_9LACO</name>
<dbReference type="Proteomes" id="UP000707535">
    <property type="component" value="Unassembled WGS sequence"/>
</dbReference>
<sequence>MESVRKTLILPKDILDRIEKYRKENYLGSFTNTVIQLIIKGLESEGED</sequence>
<comment type="caution">
    <text evidence="1">The sequence shown here is derived from an EMBL/GenBank/DDBJ whole genome shotgun (WGS) entry which is preliminary data.</text>
</comment>
<reference evidence="1" key="2">
    <citation type="submission" date="2021-09" db="EMBL/GenBank/DDBJ databases">
        <authorList>
            <person name="Gilroy R."/>
        </authorList>
    </citation>
    <scope>NUCLEOTIDE SEQUENCE</scope>
    <source>
        <strain evidence="1">CHK174-6876</strain>
    </source>
</reference>
<gene>
    <name evidence="1" type="ORF">K8V00_11635</name>
</gene>
<accession>A0A921K1S7</accession>
<dbReference type="EMBL" id="DYXG01000117">
    <property type="protein sequence ID" value="HJE98258.1"/>
    <property type="molecule type" value="Genomic_DNA"/>
</dbReference>
<evidence type="ECO:0000313" key="2">
    <source>
        <dbReference type="Proteomes" id="UP000707535"/>
    </source>
</evidence>
<reference evidence="1" key="1">
    <citation type="journal article" date="2021" name="PeerJ">
        <title>Extensive microbial diversity within the chicken gut microbiome revealed by metagenomics and culture.</title>
        <authorList>
            <person name="Gilroy R."/>
            <person name="Ravi A."/>
            <person name="Getino M."/>
            <person name="Pursley I."/>
            <person name="Horton D.L."/>
            <person name="Alikhan N.F."/>
            <person name="Baker D."/>
            <person name="Gharbi K."/>
            <person name="Hall N."/>
            <person name="Watson M."/>
            <person name="Adriaenssens E.M."/>
            <person name="Foster-Nyarko E."/>
            <person name="Jarju S."/>
            <person name="Secka A."/>
            <person name="Antonio M."/>
            <person name="Oren A."/>
            <person name="Chaudhuri R.R."/>
            <person name="La Ragione R."/>
            <person name="Hildebrand F."/>
            <person name="Pallen M.J."/>
        </authorList>
    </citation>
    <scope>NUCLEOTIDE SEQUENCE</scope>
    <source>
        <strain evidence="1">CHK174-6876</strain>
    </source>
</reference>
<evidence type="ECO:0000313" key="1">
    <source>
        <dbReference type="EMBL" id="HJE98258.1"/>
    </source>
</evidence>